<dbReference type="InterPro" id="IPR001314">
    <property type="entry name" value="Peptidase_S1A"/>
</dbReference>
<dbReference type="CDD" id="cd00190">
    <property type="entry name" value="Tryp_SPc"/>
    <property type="match status" value="1"/>
</dbReference>
<protein>
    <submittedName>
        <fullName evidence="8">KLK11 protein</fullName>
    </submittedName>
</protein>
<dbReference type="EMBL" id="VXBP01005509">
    <property type="protein sequence ID" value="NXN98363.1"/>
    <property type="molecule type" value="Genomic_DNA"/>
</dbReference>
<evidence type="ECO:0000256" key="2">
    <source>
        <dbReference type="ARBA" id="ARBA00022670"/>
    </source>
</evidence>
<dbReference type="Proteomes" id="UP000565785">
    <property type="component" value="Unassembled WGS sequence"/>
</dbReference>
<dbReference type="InterPro" id="IPR033116">
    <property type="entry name" value="TRYPSIN_SER"/>
</dbReference>
<evidence type="ECO:0000313" key="9">
    <source>
        <dbReference type="Proteomes" id="UP000565785"/>
    </source>
</evidence>
<name>A0A7L1NHP5_RHICY</name>
<evidence type="ECO:0000256" key="3">
    <source>
        <dbReference type="ARBA" id="ARBA00022801"/>
    </source>
</evidence>
<dbReference type="Gene3D" id="2.40.10.10">
    <property type="entry name" value="Trypsin-like serine proteases"/>
    <property type="match status" value="2"/>
</dbReference>
<comment type="caution">
    <text evidence="8">The sequence shown here is derived from an EMBL/GenBank/DDBJ whole genome shotgun (WGS) entry which is preliminary data.</text>
</comment>
<keyword evidence="5" id="KW-1015">Disulfide bond</keyword>
<dbReference type="GO" id="GO:0030141">
    <property type="term" value="C:secretory granule"/>
    <property type="evidence" value="ECO:0007669"/>
    <property type="project" value="TreeGrafter"/>
</dbReference>
<proteinExistence type="inferred from homology"/>
<keyword evidence="9" id="KW-1185">Reference proteome</keyword>
<dbReference type="PANTHER" id="PTHR24271">
    <property type="entry name" value="KALLIKREIN-RELATED"/>
    <property type="match status" value="1"/>
</dbReference>
<dbReference type="OrthoDB" id="10012881at2759"/>
<dbReference type="InterPro" id="IPR043504">
    <property type="entry name" value="Peptidase_S1_PA_chymotrypsin"/>
</dbReference>
<feature type="non-terminal residue" evidence="8">
    <location>
        <position position="1"/>
    </location>
</feature>
<dbReference type="PROSITE" id="PS00135">
    <property type="entry name" value="TRYPSIN_SER"/>
    <property type="match status" value="1"/>
</dbReference>
<dbReference type="PANTHER" id="PTHR24271:SF48">
    <property type="entry name" value="KALLIKREIN-14"/>
    <property type="match status" value="1"/>
</dbReference>
<evidence type="ECO:0000313" key="8">
    <source>
        <dbReference type="EMBL" id="NXN98363.1"/>
    </source>
</evidence>
<feature type="compositionally biased region" description="Basic and acidic residues" evidence="6">
    <location>
        <begin position="1"/>
        <end position="20"/>
    </location>
</feature>
<dbReference type="PRINTS" id="PR00722">
    <property type="entry name" value="CHYMOTRYPSIN"/>
</dbReference>
<dbReference type="GO" id="GO:0004252">
    <property type="term" value="F:serine-type endopeptidase activity"/>
    <property type="evidence" value="ECO:0007669"/>
    <property type="project" value="InterPro"/>
</dbReference>
<dbReference type="SUPFAM" id="SSF50494">
    <property type="entry name" value="Trypsin-like serine proteases"/>
    <property type="match status" value="1"/>
</dbReference>
<dbReference type="SMART" id="SM00020">
    <property type="entry name" value="Tryp_SPc"/>
    <property type="match status" value="1"/>
</dbReference>
<dbReference type="InterPro" id="IPR001254">
    <property type="entry name" value="Trypsin_dom"/>
</dbReference>
<dbReference type="InterPro" id="IPR009003">
    <property type="entry name" value="Peptidase_S1_PA"/>
</dbReference>
<feature type="domain" description="Peptidase S1" evidence="7">
    <location>
        <begin position="1"/>
        <end position="177"/>
    </location>
</feature>
<organism evidence="8 9">
    <name type="scientific">Rhinopomastus cyanomelas</name>
    <name type="common">Common scimitarbill</name>
    <dbReference type="NCBI Taxonomy" id="113115"/>
    <lineage>
        <taxon>Eukaryota</taxon>
        <taxon>Metazoa</taxon>
        <taxon>Chordata</taxon>
        <taxon>Craniata</taxon>
        <taxon>Vertebrata</taxon>
        <taxon>Euteleostomi</taxon>
        <taxon>Archelosauria</taxon>
        <taxon>Archosauria</taxon>
        <taxon>Dinosauria</taxon>
        <taxon>Saurischia</taxon>
        <taxon>Theropoda</taxon>
        <taxon>Coelurosauria</taxon>
        <taxon>Aves</taxon>
        <taxon>Neognathae</taxon>
        <taxon>Neoaves</taxon>
        <taxon>Telluraves</taxon>
        <taxon>Coraciimorphae</taxon>
        <taxon>Bucerotiformes</taxon>
        <taxon>Rhinopomastidae</taxon>
        <taxon>Rhinopomastus</taxon>
    </lineage>
</organism>
<sequence length="179" mass="19177">LRLRVGENDLQQREGTEQERGVSLALPHPRFNPSTLDSDLMLLRLQRPVVLGPAVQPLPLPQACAPPGTACLVSGWGTLTSPKVTLPRHLICADVSIVSPASCSRSYPQQVTPNMVCAGVRGQRIDSCQGDSGGPLSCNGSLQGIVSWGLQTCALPGRPGVYTRVCNFVDWIVTTMNNY</sequence>
<dbReference type="PROSITE" id="PS50240">
    <property type="entry name" value="TRYPSIN_DOM"/>
    <property type="match status" value="1"/>
</dbReference>
<dbReference type="GO" id="GO:0006508">
    <property type="term" value="P:proteolysis"/>
    <property type="evidence" value="ECO:0007669"/>
    <property type="project" value="UniProtKB-KW"/>
</dbReference>
<keyword evidence="3" id="KW-0378">Hydrolase</keyword>
<evidence type="ECO:0000256" key="5">
    <source>
        <dbReference type="ARBA" id="ARBA00023157"/>
    </source>
</evidence>
<evidence type="ECO:0000256" key="1">
    <source>
        <dbReference type="ARBA" id="ARBA00009228"/>
    </source>
</evidence>
<dbReference type="Pfam" id="PF00089">
    <property type="entry name" value="Trypsin"/>
    <property type="match status" value="1"/>
</dbReference>
<accession>A0A7L1NHP5</accession>
<evidence type="ECO:0000256" key="6">
    <source>
        <dbReference type="SAM" id="MobiDB-lite"/>
    </source>
</evidence>
<feature type="region of interest" description="Disordered" evidence="6">
    <location>
        <begin position="1"/>
        <end position="21"/>
    </location>
</feature>
<comment type="similarity">
    <text evidence="1">Belongs to the peptidase S1 family. Snake venom subfamily.</text>
</comment>
<evidence type="ECO:0000259" key="7">
    <source>
        <dbReference type="PROSITE" id="PS50240"/>
    </source>
</evidence>
<evidence type="ECO:0000256" key="4">
    <source>
        <dbReference type="ARBA" id="ARBA00022825"/>
    </source>
</evidence>
<dbReference type="AlphaFoldDB" id="A0A7L1NHP5"/>
<feature type="non-terminal residue" evidence="8">
    <location>
        <position position="179"/>
    </location>
</feature>
<keyword evidence="4" id="KW-0720">Serine protease</keyword>
<gene>
    <name evidence="8" type="primary">Klk11_0</name>
    <name evidence="8" type="ORF">RHICYA_R03596</name>
</gene>
<dbReference type="FunFam" id="2.40.10.10:FF:000010">
    <property type="entry name" value="Kallikrein related peptidase 11"/>
    <property type="match status" value="1"/>
</dbReference>
<reference evidence="8 9" key="1">
    <citation type="submission" date="2019-09" db="EMBL/GenBank/DDBJ databases">
        <title>Bird 10,000 Genomes (B10K) Project - Family phase.</title>
        <authorList>
            <person name="Zhang G."/>
        </authorList>
    </citation>
    <scope>NUCLEOTIDE SEQUENCE [LARGE SCALE GENOMIC DNA]</scope>
    <source>
        <strain evidence="8">B10K-DU-002-35</strain>
        <tissue evidence="8">Muscle</tissue>
    </source>
</reference>
<keyword evidence="2" id="KW-0645">Protease</keyword>